<feature type="transmembrane region" description="Helical" evidence="2">
    <location>
        <begin position="270"/>
        <end position="291"/>
    </location>
</feature>
<organism evidence="3 4">
    <name type="scientific">Ganoderma sinense ZZ0214-1</name>
    <dbReference type="NCBI Taxonomy" id="1077348"/>
    <lineage>
        <taxon>Eukaryota</taxon>
        <taxon>Fungi</taxon>
        <taxon>Dikarya</taxon>
        <taxon>Basidiomycota</taxon>
        <taxon>Agaricomycotina</taxon>
        <taxon>Agaricomycetes</taxon>
        <taxon>Polyporales</taxon>
        <taxon>Polyporaceae</taxon>
        <taxon>Ganoderma</taxon>
    </lineage>
</organism>
<feature type="transmembrane region" description="Helical" evidence="2">
    <location>
        <begin position="234"/>
        <end position="258"/>
    </location>
</feature>
<dbReference type="Proteomes" id="UP000230002">
    <property type="component" value="Unassembled WGS sequence"/>
</dbReference>
<keyword evidence="2" id="KW-0812">Transmembrane</keyword>
<feature type="compositionally biased region" description="Basic and acidic residues" evidence="1">
    <location>
        <begin position="345"/>
        <end position="357"/>
    </location>
</feature>
<keyword evidence="4" id="KW-1185">Reference proteome</keyword>
<keyword evidence="2" id="KW-0472">Membrane</keyword>
<sequence length="389" mass="42449">MASEYEFPAPVGGVPYPIDFWPSILFTILYALMLPVVIFRMLPPRSRNGVLISTTVFSLERVATFCMRAYAAHSASARANTNLETYLQMSYGGGFSWVGTDLTYLLRALLVSSTLGGDMLALHKLTPPRLWQAQKRSVGDRDRVSDSNPEFRLVAGGQDTNGGRCEVRKVDAEASADALSEEGLPDQPLLRRRIRRWSNVVTLLSVCGMALSIVAGTIWQNAIGGSYVDLVRALWYVSTGLAVALLVAMGLVALIALFKMPRVPRASLHCVILITVLLSIVGVYRITVIGHSTTSLLSTVPGAQNSMGAKAGFYALHVAPEFLSAAILMGLNVRRVFGTGPWGDHLGRDPKPKREPTSTRGPGPEGEYETQHEEEEEEWEGRCDGKMQP</sequence>
<evidence type="ECO:0000313" key="3">
    <source>
        <dbReference type="EMBL" id="PIL33537.1"/>
    </source>
</evidence>
<dbReference type="OrthoDB" id="2562239at2759"/>
<reference evidence="3 4" key="1">
    <citation type="journal article" date="2015" name="Sci. Rep.">
        <title>Chromosome-level genome map provides insights into diverse defense mechanisms in the medicinal fungus Ganoderma sinense.</title>
        <authorList>
            <person name="Zhu Y."/>
            <person name="Xu J."/>
            <person name="Sun C."/>
            <person name="Zhou S."/>
            <person name="Xu H."/>
            <person name="Nelson D.R."/>
            <person name="Qian J."/>
            <person name="Song J."/>
            <person name="Luo H."/>
            <person name="Xiang L."/>
            <person name="Li Y."/>
            <person name="Xu Z."/>
            <person name="Ji A."/>
            <person name="Wang L."/>
            <person name="Lu S."/>
            <person name="Hayward A."/>
            <person name="Sun W."/>
            <person name="Li X."/>
            <person name="Schwartz D.C."/>
            <person name="Wang Y."/>
            <person name="Chen S."/>
        </authorList>
    </citation>
    <scope>NUCLEOTIDE SEQUENCE [LARGE SCALE GENOMIC DNA]</scope>
    <source>
        <strain evidence="3 4">ZZ0214-1</strain>
    </source>
</reference>
<feature type="region of interest" description="Disordered" evidence="1">
    <location>
        <begin position="342"/>
        <end position="389"/>
    </location>
</feature>
<dbReference type="AlphaFoldDB" id="A0A2G8SIJ1"/>
<comment type="caution">
    <text evidence="3">The sequence shown here is derived from an EMBL/GenBank/DDBJ whole genome shotgun (WGS) entry which is preliminary data.</text>
</comment>
<accession>A0A2G8SIJ1</accession>
<dbReference type="EMBL" id="AYKW01000007">
    <property type="protein sequence ID" value="PIL33537.1"/>
    <property type="molecule type" value="Genomic_DNA"/>
</dbReference>
<name>A0A2G8SIJ1_9APHY</name>
<keyword evidence="2" id="KW-1133">Transmembrane helix</keyword>
<feature type="transmembrane region" description="Helical" evidence="2">
    <location>
        <begin position="200"/>
        <end position="222"/>
    </location>
</feature>
<feature type="transmembrane region" description="Helical" evidence="2">
    <location>
        <begin position="311"/>
        <end position="331"/>
    </location>
</feature>
<proteinExistence type="predicted"/>
<feature type="compositionally biased region" description="Acidic residues" evidence="1">
    <location>
        <begin position="366"/>
        <end position="379"/>
    </location>
</feature>
<feature type="compositionally biased region" description="Basic and acidic residues" evidence="1">
    <location>
        <begin position="380"/>
        <end position="389"/>
    </location>
</feature>
<evidence type="ECO:0000256" key="1">
    <source>
        <dbReference type="SAM" id="MobiDB-lite"/>
    </source>
</evidence>
<evidence type="ECO:0000256" key="2">
    <source>
        <dbReference type="SAM" id="Phobius"/>
    </source>
</evidence>
<feature type="transmembrane region" description="Helical" evidence="2">
    <location>
        <begin position="20"/>
        <end position="39"/>
    </location>
</feature>
<gene>
    <name evidence="3" type="ORF">GSI_04160</name>
</gene>
<protein>
    <submittedName>
        <fullName evidence="3">Uncharacterized protein</fullName>
    </submittedName>
</protein>
<evidence type="ECO:0000313" key="4">
    <source>
        <dbReference type="Proteomes" id="UP000230002"/>
    </source>
</evidence>